<accession>A0AAW1SL05</accession>
<evidence type="ECO:0000256" key="9">
    <source>
        <dbReference type="ARBA" id="ARBA00023204"/>
    </source>
</evidence>
<dbReference type="Gene3D" id="1.10.579.10">
    <property type="entry name" value="DNA Cyclobutane Dipyrimidine Photolyase, subunit A, domain 3"/>
    <property type="match status" value="1"/>
</dbReference>
<dbReference type="PANTHER" id="PTHR10211:SF0">
    <property type="entry name" value="DEOXYRIBODIPYRIMIDINE PHOTO-LYASE"/>
    <property type="match status" value="1"/>
</dbReference>
<evidence type="ECO:0000313" key="16">
    <source>
        <dbReference type="Proteomes" id="UP001445335"/>
    </source>
</evidence>
<evidence type="ECO:0000256" key="7">
    <source>
        <dbReference type="ARBA" id="ARBA00022827"/>
    </source>
</evidence>
<comment type="similarity">
    <text evidence="2">Belongs to the DNA photolyase class-2 family.</text>
</comment>
<evidence type="ECO:0000256" key="11">
    <source>
        <dbReference type="ARBA" id="ARBA00031671"/>
    </source>
</evidence>
<evidence type="ECO:0000256" key="12">
    <source>
        <dbReference type="ARBA" id="ARBA00033999"/>
    </source>
</evidence>
<feature type="domain" description="Photolyase/cryptochrome alpha/beta" evidence="14">
    <location>
        <begin position="37"/>
        <end position="167"/>
    </location>
</feature>
<evidence type="ECO:0000256" key="4">
    <source>
        <dbReference type="ARBA" id="ARBA00014046"/>
    </source>
</evidence>
<dbReference type="InterPro" id="IPR052219">
    <property type="entry name" value="Photolyase_Class-2"/>
</dbReference>
<name>A0AAW1SL05_9CHLO</name>
<comment type="caution">
    <text evidence="15">The sequence shown here is derived from an EMBL/GenBank/DDBJ whole genome shotgun (WGS) entry which is preliminary data.</text>
</comment>
<evidence type="ECO:0000313" key="15">
    <source>
        <dbReference type="EMBL" id="KAK9846529.1"/>
    </source>
</evidence>
<dbReference type="FunFam" id="1.10.579.10:FF:000002">
    <property type="entry name" value="Deoxyribodipyrimidine photolyase"/>
    <property type="match status" value="1"/>
</dbReference>
<dbReference type="PROSITE" id="PS01084">
    <property type="entry name" value="DNA_PHOTOLYASES_2_2"/>
    <property type="match status" value="1"/>
</dbReference>
<dbReference type="EMBL" id="JALJOU010000001">
    <property type="protein sequence ID" value="KAK9846529.1"/>
    <property type="molecule type" value="Genomic_DNA"/>
</dbReference>
<comment type="function">
    <text evidence="13">Involved in repair of UV radiation-induced DNA damage. Catalyzes the light-dependent monomerization (300-600 nm) of cyclobutylpyrimidine dimers (CPDs), which are formed between adjacent bases on the same DNA strand upon exposure to ultraviolet radiation. Required for plant survival in the presence of UV-B light. Not involved in the repair of (6-4) photoproducts.</text>
</comment>
<dbReference type="InterPro" id="IPR032673">
    <property type="entry name" value="DNA_photolyase_2_CS"/>
</dbReference>
<dbReference type="SUPFAM" id="SSF52425">
    <property type="entry name" value="Cryptochrome/photolyase, N-terminal domain"/>
    <property type="match status" value="1"/>
</dbReference>
<keyword evidence="10" id="KW-0456">Lyase</keyword>
<dbReference type="AlphaFoldDB" id="A0AAW1SL05"/>
<dbReference type="Gene3D" id="3.40.50.620">
    <property type="entry name" value="HUPs"/>
    <property type="match status" value="1"/>
</dbReference>
<comment type="cofactor">
    <cofactor evidence="1">
        <name>FAD</name>
        <dbReference type="ChEBI" id="CHEBI:57692"/>
    </cofactor>
</comment>
<keyword evidence="5" id="KW-0285">Flavoprotein</keyword>
<proteinExistence type="inferred from homology"/>
<dbReference type="PROSITE" id="PS01083">
    <property type="entry name" value="DNA_PHOTOLYASES_2_1"/>
    <property type="match status" value="1"/>
</dbReference>
<keyword evidence="16" id="KW-1185">Reference proteome</keyword>
<dbReference type="InterPro" id="IPR008148">
    <property type="entry name" value="DNA_photolyase_2"/>
</dbReference>
<gene>
    <name evidence="15" type="ORF">WJX81_006042</name>
</gene>
<dbReference type="GO" id="GO:0003677">
    <property type="term" value="F:DNA binding"/>
    <property type="evidence" value="ECO:0007669"/>
    <property type="project" value="UniProtKB-KW"/>
</dbReference>
<dbReference type="FunFam" id="1.25.40.80:FF:000004">
    <property type="entry name" value="Deoxyribodipyrimidine photolyase"/>
    <property type="match status" value="1"/>
</dbReference>
<evidence type="ECO:0000256" key="2">
    <source>
        <dbReference type="ARBA" id="ARBA00006409"/>
    </source>
</evidence>
<evidence type="ECO:0000256" key="13">
    <source>
        <dbReference type="ARBA" id="ARBA00055119"/>
    </source>
</evidence>
<dbReference type="EC" id="4.1.99.3" evidence="3"/>
<dbReference type="InterPro" id="IPR014729">
    <property type="entry name" value="Rossmann-like_a/b/a_fold"/>
</dbReference>
<keyword evidence="7" id="KW-0274">FAD</keyword>
<dbReference type="FunFam" id="3.40.50.620:FF:000110">
    <property type="entry name" value="Deoxyribodipyrimidine photolyase"/>
    <property type="match status" value="1"/>
</dbReference>
<organism evidence="15 16">
    <name type="scientific">Elliptochloris bilobata</name>
    <dbReference type="NCBI Taxonomy" id="381761"/>
    <lineage>
        <taxon>Eukaryota</taxon>
        <taxon>Viridiplantae</taxon>
        <taxon>Chlorophyta</taxon>
        <taxon>core chlorophytes</taxon>
        <taxon>Trebouxiophyceae</taxon>
        <taxon>Trebouxiophyceae incertae sedis</taxon>
        <taxon>Elliptochloris clade</taxon>
        <taxon>Elliptochloris</taxon>
    </lineage>
</organism>
<dbReference type="PANTHER" id="PTHR10211">
    <property type="entry name" value="DEOXYRIBODIPYRIMIDINE PHOTOLYASE"/>
    <property type="match status" value="1"/>
</dbReference>
<sequence length="486" mass="54708">MPPGEPSEALAAGLALYSADLNPKRVRELKGGKIGTGPIIYWMSRDQRVNDNWALLYACEQAAKTGAPVAIGFNLVPEYLNAGARQFGFMLRGLKELAPRTAALNIPFFLFRGDPTATVPAFVRDAHAALLVTDYAALRLGRQWRTEVADAISIPFHEVDAHNVVPVWEASPKREYGARTIRTKIHKHLPEFLREFPKVPKQVPWPSELQPPAVDWDALIAEVVAAGAEVPEVDWAKPGEDAAAEALTGPRGFLSKPRMSIFSAKRNDPNNAEAVSHLSPYLHFGVLAPQRAALEAAKLRSKYKDGVDGFLEELIVRRELSDNFCNYEPNYDNLRACSDWAIDSLNKHRGDKREFIYTLEELEKGKTHDELWNAAQLEMVERGKMHGFMRMYWAKKILEWTESPEQALEFAIYLNDKWEIDGRDPNGYVGCMWSIGGIHDQGWAERPIFGKIRYMNYNGCKRKFDVAGYIKLISAVVAKNKAKLRS</sequence>
<dbReference type="InterPro" id="IPR036155">
    <property type="entry name" value="Crypto/Photolyase_N_sf"/>
</dbReference>
<dbReference type="InterPro" id="IPR006050">
    <property type="entry name" value="DNA_photolyase_N"/>
</dbReference>
<evidence type="ECO:0000256" key="6">
    <source>
        <dbReference type="ARBA" id="ARBA00022763"/>
    </source>
</evidence>
<comment type="catalytic activity">
    <reaction evidence="12">
        <text>cyclobutadipyrimidine (in DNA) = 2 pyrimidine residues (in DNA).</text>
        <dbReference type="EC" id="4.1.99.3"/>
    </reaction>
</comment>
<evidence type="ECO:0000256" key="3">
    <source>
        <dbReference type="ARBA" id="ARBA00013149"/>
    </source>
</evidence>
<keyword evidence="6" id="KW-0227">DNA damage</keyword>
<dbReference type="Gene3D" id="1.25.40.80">
    <property type="match status" value="1"/>
</dbReference>
<keyword evidence="8" id="KW-0238">DNA-binding</keyword>
<protein>
    <recommendedName>
        <fullName evidence="4">Deoxyribodipyrimidine photo-lyase</fullName>
        <ecNumber evidence="3">4.1.99.3</ecNumber>
    </recommendedName>
    <alternativeName>
        <fullName evidence="11">DNA photolyase</fullName>
    </alternativeName>
</protein>
<dbReference type="GO" id="GO:0000719">
    <property type="term" value="P:photoreactive repair"/>
    <property type="evidence" value="ECO:0007669"/>
    <property type="project" value="TreeGrafter"/>
</dbReference>
<evidence type="ECO:0000256" key="5">
    <source>
        <dbReference type="ARBA" id="ARBA00022630"/>
    </source>
</evidence>
<dbReference type="GO" id="GO:0003904">
    <property type="term" value="F:deoxyribodipyrimidine photo-lyase activity"/>
    <property type="evidence" value="ECO:0007669"/>
    <property type="project" value="UniProtKB-EC"/>
</dbReference>
<reference evidence="15 16" key="1">
    <citation type="journal article" date="2024" name="Nat. Commun.">
        <title>Phylogenomics reveals the evolutionary origins of lichenization in chlorophyte algae.</title>
        <authorList>
            <person name="Puginier C."/>
            <person name="Libourel C."/>
            <person name="Otte J."/>
            <person name="Skaloud P."/>
            <person name="Haon M."/>
            <person name="Grisel S."/>
            <person name="Petersen M."/>
            <person name="Berrin J.G."/>
            <person name="Delaux P.M."/>
            <person name="Dal Grande F."/>
            <person name="Keller J."/>
        </authorList>
    </citation>
    <scope>NUCLEOTIDE SEQUENCE [LARGE SCALE GENOMIC DNA]</scope>
    <source>
        <strain evidence="15 16">SAG 245.80</strain>
    </source>
</reference>
<evidence type="ECO:0000256" key="1">
    <source>
        <dbReference type="ARBA" id="ARBA00001974"/>
    </source>
</evidence>
<evidence type="ECO:0000256" key="10">
    <source>
        <dbReference type="ARBA" id="ARBA00023239"/>
    </source>
</evidence>
<keyword evidence="9" id="KW-0234">DNA repair</keyword>
<dbReference type="SUPFAM" id="SSF48173">
    <property type="entry name" value="Cryptochrome/photolyase FAD-binding domain"/>
    <property type="match status" value="1"/>
</dbReference>
<evidence type="ECO:0000256" key="8">
    <source>
        <dbReference type="ARBA" id="ARBA00023125"/>
    </source>
</evidence>
<dbReference type="Proteomes" id="UP001445335">
    <property type="component" value="Unassembled WGS sequence"/>
</dbReference>
<dbReference type="NCBIfam" id="TIGR00591">
    <property type="entry name" value="phr2"/>
    <property type="match status" value="1"/>
</dbReference>
<dbReference type="PROSITE" id="PS51645">
    <property type="entry name" value="PHR_CRY_ALPHA_BETA"/>
    <property type="match status" value="1"/>
</dbReference>
<dbReference type="GO" id="GO:0009650">
    <property type="term" value="P:UV protection"/>
    <property type="evidence" value="ECO:0007669"/>
    <property type="project" value="UniProtKB-ARBA"/>
</dbReference>
<dbReference type="InterPro" id="IPR036134">
    <property type="entry name" value="Crypto/Photolyase_FAD-like_sf"/>
</dbReference>
<dbReference type="Pfam" id="PF00875">
    <property type="entry name" value="DNA_photolyase"/>
    <property type="match status" value="1"/>
</dbReference>
<evidence type="ECO:0000259" key="14">
    <source>
        <dbReference type="PROSITE" id="PS51645"/>
    </source>
</evidence>